<dbReference type="EMBL" id="CM035416">
    <property type="protein sequence ID" value="KAH7424442.1"/>
    <property type="molecule type" value="Genomic_DNA"/>
</dbReference>
<dbReference type="GO" id="GO:0022890">
    <property type="term" value="F:inorganic cation transmembrane transporter activity"/>
    <property type="evidence" value="ECO:0007669"/>
    <property type="project" value="TreeGrafter"/>
</dbReference>
<organism evidence="4 5">
    <name type="scientific">Ceratopteris richardii</name>
    <name type="common">Triangle waterfern</name>
    <dbReference type="NCBI Taxonomy" id="49495"/>
    <lineage>
        <taxon>Eukaryota</taxon>
        <taxon>Viridiplantae</taxon>
        <taxon>Streptophyta</taxon>
        <taxon>Embryophyta</taxon>
        <taxon>Tracheophyta</taxon>
        <taxon>Polypodiopsida</taxon>
        <taxon>Polypodiidae</taxon>
        <taxon>Polypodiales</taxon>
        <taxon>Pteridineae</taxon>
        <taxon>Pteridaceae</taxon>
        <taxon>Parkerioideae</taxon>
        <taxon>Ceratopteris</taxon>
    </lineage>
</organism>
<keyword evidence="2 3" id="KW-0472">Membrane</keyword>
<sequence length="108" mass="12187">MAVDLVVGLLGIAALGHAAFSTVQYRNILKVTEEAFLWPPFYVIIEICISLVLCFWAALRVPGQFLPVLPDLEEDRLAQLTENVDFMTFNHRGRIFPLKIDEGLNLND</sequence>
<dbReference type="GO" id="GO:0005769">
    <property type="term" value="C:early endosome"/>
    <property type="evidence" value="ECO:0007669"/>
    <property type="project" value="TreeGrafter"/>
</dbReference>
<evidence type="ECO:0000256" key="3">
    <source>
        <dbReference type="SAM" id="Phobius"/>
    </source>
</evidence>
<keyword evidence="3" id="KW-0812">Transmembrane</keyword>
<comment type="subcellular location">
    <subcellularLocation>
        <location evidence="1">Membrane</location>
    </subcellularLocation>
</comment>
<proteinExistence type="predicted"/>
<dbReference type="PANTHER" id="PTHR21181">
    <property type="match status" value="1"/>
</dbReference>
<dbReference type="GO" id="GO:0072546">
    <property type="term" value="C:EMC complex"/>
    <property type="evidence" value="ECO:0007669"/>
    <property type="project" value="TreeGrafter"/>
</dbReference>
<accession>A0A8T2TNW6</accession>
<dbReference type="OMA" id="YGVMYIA"/>
<name>A0A8T2TNW6_CERRI</name>
<evidence type="ECO:0000313" key="4">
    <source>
        <dbReference type="EMBL" id="KAH7424442.1"/>
    </source>
</evidence>
<evidence type="ECO:0008006" key="6">
    <source>
        <dbReference type="Google" id="ProtNLM"/>
    </source>
</evidence>
<dbReference type="OrthoDB" id="44756at2759"/>
<gene>
    <name evidence="4" type="ORF">KP509_11G008900</name>
</gene>
<dbReference type="AlphaFoldDB" id="A0A8T2TNW6"/>
<evidence type="ECO:0000256" key="1">
    <source>
        <dbReference type="ARBA" id="ARBA00004370"/>
    </source>
</evidence>
<feature type="transmembrane region" description="Helical" evidence="3">
    <location>
        <begin position="37"/>
        <end position="59"/>
    </location>
</feature>
<evidence type="ECO:0000256" key="2">
    <source>
        <dbReference type="ARBA" id="ARBA00023136"/>
    </source>
</evidence>
<keyword evidence="3" id="KW-1133">Transmembrane helix</keyword>
<dbReference type="GO" id="GO:0005794">
    <property type="term" value="C:Golgi apparatus"/>
    <property type="evidence" value="ECO:0007669"/>
    <property type="project" value="TreeGrafter"/>
</dbReference>
<dbReference type="GO" id="GO:0005886">
    <property type="term" value="C:plasma membrane"/>
    <property type="evidence" value="ECO:0007669"/>
    <property type="project" value="TreeGrafter"/>
</dbReference>
<protein>
    <recommendedName>
        <fullName evidence="6">Membrane magnesium transporter</fullName>
    </recommendedName>
</protein>
<keyword evidence="5" id="KW-1185">Reference proteome</keyword>
<comment type="caution">
    <text evidence="4">The sequence shown here is derived from an EMBL/GenBank/DDBJ whole genome shotgun (WGS) entry which is preliminary data.</text>
</comment>
<evidence type="ECO:0000313" key="5">
    <source>
        <dbReference type="Proteomes" id="UP000825935"/>
    </source>
</evidence>
<reference evidence="4" key="1">
    <citation type="submission" date="2021-08" db="EMBL/GenBank/DDBJ databases">
        <title>WGS assembly of Ceratopteris richardii.</title>
        <authorList>
            <person name="Marchant D.B."/>
            <person name="Chen G."/>
            <person name="Jenkins J."/>
            <person name="Shu S."/>
            <person name="Leebens-Mack J."/>
            <person name="Grimwood J."/>
            <person name="Schmutz J."/>
            <person name="Soltis P."/>
            <person name="Soltis D."/>
            <person name="Chen Z.-H."/>
        </authorList>
    </citation>
    <scope>NUCLEOTIDE SEQUENCE</scope>
    <source>
        <strain evidence="4">Whitten #5841</strain>
        <tissue evidence="4">Leaf</tissue>
    </source>
</reference>
<dbReference type="Proteomes" id="UP000825935">
    <property type="component" value="Chromosome 11"/>
</dbReference>
<dbReference type="PANTHER" id="PTHR21181:SF7">
    <property type="entry name" value="ER MEMBRANE PROTEIN COMPLEX SUBUNIT 5"/>
    <property type="match status" value="1"/>
</dbReference>